<sequence>MSFSPEGLGVIPTYPEGTRLCLPGRRMCWSSNWRALTSRRFKPFQLHPLCTVTEESNAEGLLLNGGFNLCQGLRGWCDGCGKETGDGGDVRRNRV</sequence>
<evidence type="ECO:0000313" key="1">
    <source>
        <dbReference type="EMBL" id="KAI4371350.1"/>
    </source>
</evidence>
<accession>A0ACB9QXK8</accession>
<dbReference type="Proteomes" id="UP001057402">
    <property type="component" value="Chromosome 5"/>
</dbReference>
<organism evidence="1 2">
    <name type="scientific">Melastoma candidum</name>
    <dbReference type="NCBI Taxonomy" id="119954"/>
    <lineage>
        <taxon>Eukaryota</taxon>
        <taxon>Viridiplantae</taxon>
        <taxon>Streptophyta</taxon>
        <taxon>Embryophyta</taxon>
        <taxon>Tracheophyta</taxon>
        <taxon>Spermatophyta</taxon>
        <taxon>Magnoliopsida</taxon>
        <taxon>eudicotyledons</taxon>
        <taxon>Gunneridae</taxon>
        <taxon>Pentapetalae</taxon>
        <taxon>rosids</taxon>
        <taxon>malvids</taxon>
        <taxon>Myrtales</taxon>
        <taxon>Melastomataceae</taxon>
        <taxon>Melastomatoideae</taxon>
        <taxon>Melastomateae</taxon>
        <taxon>Melastoma</taxon>
    </lineage>
</organism>
<gene>
    <name evidence="1" type="ORF">MLD38_019596</name>
</gene>
<evidence type="ECO:0000313" key="2">
    <source>
        <dbReference type="Proteomes" id="UP001057402"/>
    </source>
</evidence>
<keyword evidence="2" id="KW-1185">Reference proteome</keyword>
<comment type="caution">
    <text evidence="1">The sequence shown here is derived from an EMBL/GenBank/DDBJ whole genome shotgun (WGS) entry which is preliminary data.</text>
</comment>
<protein>
    <submittedName>
        <fullName evidence="1">Uncharacterized protein</fullName>
    </submittedName>
</protein>
<proteinExistence type="predicted"/>
<name>A0ACB9QXK8_9MYRT</name>
<reference evidence="2" key="1">
    <citation type="journal article" date="2023" name="Front. Plant Sci.">
        <title>Chromosomal-level genome assembly of Melastoma candidum provides insights into trichome evolution.</title>
        <authorList>
            <person name="Zhong Y."/>
            <person name="Wu W."/>
            <person name="Sun C."/>
            <person name="Zou P."/>
            <person name="Liu Y."/>
            <person name="Dai S."/>
            <person name="Zhou R."/>
        </authorList>
    </citation>
    <scope>NUCLEOTIDE SEQUENCE [LARGE SCALE GENOMIC DNA]</scope>
</reference>
<dbReference type="EMBL" id="CM042884">
    <property type="protein sequence ID" value="KAI4371350.1"/>
    <property type="molecule type" value="Genomic_DNA"/>
</dbReference>